<evidence type="ECO:0000313" key="1">
    <source>
        <dbReference type="EMBL" id="MEJ5021867.1"/>
    </source>
</evidence>
<dbReference type="Pfam" id="PF05930">
    <property type="entry name" value="Phage_AlpA"/>
    <property type="match status" value="1"/>
</dbReference>
<dbReference type="RefSeq" id="WP_105544255.1">
    <property type="nucleotide sequence ID" value="NZ_JBBGZH010000002.1"/>
</dbReference>
<dbReference type="InterPro" id="IPR010260">
    <property type="entry name" value="AlpA"/>
</dbReference>
<dbReference type="Proteomes" id="UP001375812">
    <property type="component" value="Unassembled WGS sequence"/>
</dbReference>
<protein>
    <submittedName>
        <fullName evidence="1">AlpA family phage regulatory protein</fullName>
    </submittedName>
</protein>
<name>A0ABU8PHZ7_9HYPH</name>
<gene>
    <name evidence="1" type="ORF">WH297_19320</name>
</gene>
<comment type="caution">
    <text evidence="1">The sequence shown here is derived from an EMBL/GenBank/DDBJ whole genome shotgun (WGS) entry which is preliminary data.</text>
</comment>
<reference evidence="1 2" key="1">
    <citation type="submission" date="2023-12" db="EMBL/GenBank/DDBJ databases">
        <title>Gut-associated functions are favored during microbiome assembly across C. elegans life.</title>
        <authorList>
            <person name="Zimmermann J."/>
        </authorList>
    </citation>
    <scope>NUCLEOTIDE SEQUENCE [LARGE SCALE GENOMIC DNA]</scope>
    <source>
        <strain evidence="1 2">MYb71</strain>
    </source>
</reference>
<keyword evidence="2" id="KW-1185">Reference proteome</keyword>
<dbReference type="EMBL" id="JBBGZH010000002">
    <property type="protein sequence ID" value="MEJ5021867.1"/>
    <property type="molecule type" value="Genomic_DNA"/>
</dbReference>
<sequence length="64" mass="7446">MRLLSTSDLKEKGVPFGETQRRRLIRLGLFPKPVQIGLRKIAWVESEIDEWIRQRIANRDGEAA</sequence>
<accession>A0ABU8PHZ7</accession>
<organism evidence="1 2">
    <name type="scientific">Ochrobactrum vermis</name>
    <dbReference type="NCBI Taxonomy" id="1827297"/>
    <lineage>
        <taxon>Bacteria</taxon>
        <taxon>Pseudomonadati</taxon>
        <taxon>Pseudomonadota</taxon>
        <taxon>Alphaproteobacteria</taxon>
        <taxon>Hyphomicrobiales</taxon>
        <taxon>Brucellaceae</taxon>
        <taxon>Brucella/Ochrobactrum group</taxon>
        <taxon>Ochrobactrum</taxon>
    </lineage>
</organism>
<dbReference type="Gene3D" id="1.10.238.160">
    <property type="match status" value="1"/>
</dbReference>
<proteinExistence type="predicted"/>
<evidence type="ECO:0000313" key="2">
    <source>
        <dbReference type="Proteomes" id="UP001375812"/>
    </source>
</evidence>